<evidence type="ECO:0008006" key="4">
    <source>
        <dbReference type="Google" id="ProtNLM"/>
    </source>
</evidence>
<dbReference type="PANTHER" id="PTHR31252:SF11">
    <property type="entry name" value="DUF4419 DOMAIN-CONTAINING PROTEIN"/>
    <property type="match status" value="1"/>
</dbReference>
<sequence>MPVTTHPAAHDANVSCRRKECDSSPESLLKATSLQDHEKMDRMLQSSFDTEQKTLYASTNGFVHGAVEAYSSHHHLILRPDDVWLAILTQLSFYINAHSEELRGRLVPHDGKKELIVEACGIFESYDWTIFTQKMSDLLAQNVVDPQLRDWIMQTFSTTTPADQVVSAIVMMGALQNYFDFTARFMCGLPSVTLLGERSDWQSLLLALDKIPSFGMEATEFYNLLVPVCRHFVATFDDPASASVKSFWNRIVHHQHRGSGSTRYSGWITAFCFWDKHGASLYERGIDRSQPPSTQEGAMPQIRHHFGSAPINCVLDGVTYHGVDSAAVPPGYSSVPVKIDDNGLIYTARMMAGSVGIRMERSGMSGPGGRQGPASETEMVEGGLDTLRPVSGWWMFLVDEGRETEGEKRMKLIREMEEARASGGNRETAAPSKRVRMWRGRGRDGREG</sequence>
<dbReference type="AlphaFoldDB" id="A0A1W5D4J0"/>
<evidence type="ECO:0000256" key="1">
    <source>
        <dbReference type="SAM" id="MobiDB-lite"/>
    </source>
</evidence>
<protein>
    <recommendedName>
        <fullName evidence="4">DUF4419 domain-containing protein</fullName>
    </recommendedName>
</protein>
<evidence type="ECO:0000313" key="2">
    <source>
        <dbReference type="EMBL" id="SLM38058.1"/>
    </source>
</evidence>
<dbReference type="Pfam" id="PF14388">
    <property type="entry name" value="DUF4419"/>
    <property type="match status" value="1"/>
</dbReference>
<name>A0A1W5D4J0_9LECA</name>
<proteinExistence type="predicted"/>
<evidence type="ECO:0000313" key="3">
    <source>
        <dbReference type="Proteomes" id="UP000192927"/>
    </source>
</evidence>
<dbReference type="InterPro" id="IPR025533">
    <property type="entry name" value="DUF4419"/>
</dbReference>
<dbReference type="PANTHER" id="PTHR31252">
    <property type="entry name" value="DUF4419 DOMAIN-CONTAINING PROTEIN"/>
    <property type="match status" value="1"/>
</dbReference>
<keyword evidence="3" id="KW-1185">Reference proteome</keyword>
<reference evidence="3" key="1">
    <citation type="submission" date="2017-03" db="EMBL/GenBank/DDBJ databases">
        <authorList>
            <person name="Sharma R."/>
            <person name="Thines M."/>
        </authorList>
    </citation>
    <scope>NUCLEOTIDE SEQUENCE [LARGE SCALE GENOMIC DNA]</scope>
</reference>
<organism evidence="2 3">
    <name type="scientific">Lasallia pustulata</name>
    <dbReference type="NCBI Taxonomy" id="136370"/>
    <lineage>
        <taxon>Eukaryota</taxon>
        <taxon>Fungi</taxon>
        <taxon>Dikarya</taxon>
        <taxon>Ascomycota</taxon>
        <taxon>Pezizomycotina</taxon>
        <taxon>Lecanoromycetes</taxon>
        <taxon>OSLEUM clade</taxon>
        <taxon>Umbilicariomycetidae</taxon>
        <taxon>Umbilicariales</taxon>
        <taxon>Umbilicariaceae</taxon>
        <taxon>Lasallia</taxon>
    </lineage>
</organism>
<dbReference type="Proteomes" id="UP000192927">
    <property type="component" value="Unassembled WGS sequence"/>
</dbReference>
<dbReference type="EMBL" id="FWEW01002174">
    <property type="protein sequence ID" value="SLM38058.1"/>
    <property type="molecule type" value="Genomic_DNA"/>
</dbReference>
<feature type="region of interest" description="Disordered" evidence="1">
    <location>
        <begin position="418"/>
        <end position="448"/>
    </location>
</feature>
<accession>A0A1W5D4J0</accession>